<organism evidence="1 2">
    <name type="scientific">Sorangium atrum</name>
    <dbReference type="NCBI Taxonomy" id="2995308"/>
    <lineage>
        <taxon>Bacteria</taxon>
        <taxon>Pseudomonadati</taxon>
        <taxon>Myxococcota</taxon>
        <taxon>Polyangia</taxon>
        <taxon>Polyangiales</taxon>
        <taxon>Polyangiaceae</taxon>
        <taxon>Sorangium</taxon>
    </lineage>
</organism>
<accession>A0ABT5BX45</accession>
<gene>
    <name evidence="1" type="ORF">POL72_13400</name>
</gene>
<dbReference type="EMBL" id="JAQNDK010000001">
    <property type="protein sequence ID" value="MDC0678735.1"/>
    <property type="molecule type" value="Genomic_DNA"/>
</dbReference>
<protein>
    <submittedName>
        <fullName evidence="1">Uncharacterized protein</fullName>
    </submittedName>
</protein>
<reference evidence="1 2" key="1">
    <citation type="submission" date="2023-01" db="EMBL/GenBank/DDBJ databases">
        <title>Minimal conservation of predation-associated metabolite biosynthetic gene clusters underscores biosynthetic potential of Myxococcota including descriptions for ten novel species: Archangium lansinium sp. nov., Myxococcus landrumus sp. nov., Nannocystis bai.</title>
        <authorList>
            <person name="Ahearne A."/>
            <person name="Stevens C."/>
            <person name="Dowd S."/>
        </authorList>
    </citation>
    <scope>NUCLEOTIDE SEQUENCE [LARGE SCALE GENOMIC DNA]</scope>
    <source>
        <strain evidence="1 2">WIWO2</strain>
    </source>
</reference>
<sequence length="106" mass="11187">MERAFGDPAHPRPLRSEECGLPLCSGAMYVAQNGRQLADARRADFAREVIQVKLGAGDGSARAGIHLDPAAAVCSGAKQRDAGAIPSSRASILWLQPLPRSARRAP</sequence>
<dbReference type="RefSeq" id="WP_272095574.1">
    <property type="nucleotide sequence ID" value="NZ_JAQNDK010000001.1"/>
</dbReference>
<comment type="caution">
    <text evidence="1">The sequence shown here is derived from an EMBL/GenBank/DDBJ whole genome shotgun (WGS) entry which is preliminary data.</text>
</comment>
<keyword evidence="2" id="KW-1185">Reference proteome</keyword>
<evidence type="ECO:0000313" key="1">
    <source>
        <dbReference type="EMBL" id="MDC0678735.1"/>
    </source>
</evidence>
<name>A0ABT5BX45_9BACT</name>
<dbReference type="Proteomes" id="UP001217485">
    <property type="component" value="Unassembled WGS sequence"/>
</dbReference>
<evidence type="ECO:0000313" key="2">
    <source>
        <dbReference type="Proteomes" id="UP001217485"/>
    </source>
</evidence>
<proteinExistence type="predicted"/>